<dbReference type="AlphaFoldDB" id="A0A6A5T5W0"/>
<keyword evidence="1" id="KW-0472">Membrane</keyword>
<feature type="transmembrane region" description="Helical" evidence="1">
    <location>
        <begin position="133"/>
        <end position="150"/>
    </location>
</feature>
<keyword evidence="3" id="KW-1185">Reference proteome</keyword>
<sequence>MSDYTLDERFLPLPFSTDVLGAGGDNASSRSLLPATYRTKNYKIRLVSADIHSFLKRELDLERLNCIHKWLPLVGLPTQPRPLHYQILKRRTIVAAEQLDLHLVWSPSRIFIKPLPRFLLSPDFWKRYICQDLLLYQTAIGFLLSWVALIERESDHKIAVDNGLIPEEVSWNTWLVIAQEIMLSSEGLRTSVSGLKAPMGLSNRQISVHRRFYYGELRVGRLNWIYRLCKLQFRGYWSGCTTYGAFFRENIVSLIALFGYTTIVLSAMQVGLATPWLAENYAFGMASYTFSIFAIVGPVAAIAALFGVFTVFFTLNLLHTIHVRRQREKEKSRVSGCE</sequence>
<organism evidence="2 3">
    <name type="scientific">Byssothecium circinans</name>
    <dbReference type="NCBI Taxonomy" id="147558"/>
    <lineage>
        <taxon>Eukaryota</taxon>
        <taxon>Fungi</taxon>
        <taxon>Dikarya</taxon>
        <taxon>Ascomycota</taxon>
        <taxon>Pezizomycotina</taxon>
        <taxon>Dothideomycetes</taxon>
        <taxon>Pleosporomycetidae</taxon>
        <taxon>Pleosporales</taxon>
        <taxon>Massarineae</taxon>
        <taxon>Massarinaceae</taxon>
        <taxon>Byssothecium</taxon>
    </lineage>
</organism>
<dbReference type="Proteomes" id="UP000800035">
    <property type="component" value="Unassembled WGS sequence"/>
</dbReference>
<name>A0A6A5T5W0_9PLEO</name>
<evidence type="ECO:0000313" key="3">
    <source>
        <dbReference type="Proteomes" id="UP000800035"/>
    </source>
</evidence>
<dbReference type="PANTHER" id="PTHR34414">
    <property type="entry name" value="HET DOMAIN-CONTAINING PROTEIN-RELATED"/>
    <property type="match status" value="1"/>
</dbReference>
<dbReference type="InterPro" id="IPR046536">
    <property type="entry name" value="DUF6601"/>
</dbReference>
<protein>
    <submittedName>
        <fullName evidence="2">Uncharacterized protein</fullName>
    </submittedName>
</protein>
<dbReference type="OrthoDB" id="5086500at2759"/>
<feature type="transmembrane region" description="Helical" evidence="1">
    <location>
        <begin position="251"/>
        <end position="272"/>
    </location>
</feature>
<evidence type="ECO:0000313" key="2">
    <source>
        <dbReference type="EMBL" id="KAF1948345.1"/>
    </source>
</evidence>
<dbReference type="PANTHER" id="PTHR34414:SF1">
    <property type="entry name" value="SUBTILISIN-LIKE SERINE PROTEASE"/>
    <property type="match status" value="1"/>
</dbReference>
<gene>
    <name evidence="2" type="ORF">CC80DRAFT_521191</name>
</gene>
<reference evidence="2" key="1">
    <citation type="journal article" date="2020" name="Stud. Mycol.">
        <title>101 Dothideomycetes genomes: a test case for predicting lifestyles and emergence of pathogens.</title>
        <authorList>
            <person name="Haridas S."/>
            <person name="Albert R."/>
            <person name="Binder M."/>
            <person name="Bloem J."/>
            <person name="Labutti K."/>
            <person name="Salamov A."/>
            <person name="Andreopoulos B."/>
            <person name="Baker S."/>
            <person name="Barry K."/>
            <person name="Bills G."/>
            <person name="Bluhm B."/>
            <person name="Cannon C."/>
            <person name="Castanera R."/>
            <person name="Culley D."/>
            <person name="Daum C."/>
            <person name="Ezra D."/>
            <person name="Gonzalez J."/>
            <person name="Henrissat B."/>
            <person name="Kuo A."/>
            <person name="Liang C."/>
            <person name="Lipzen A."/>
            <person name="Lutzoni F."/>
            <person name="Magnuson J."/>
            <person name="Mondo S."/>
            <person name="Nolan M."/>
            <person name="Ohm R."/>
            <person name="Pangilinan J."/>
            <person name="Park H.-J."/>
            <person name="Ramirez L."/>
            <person name="Alfaro M."/>
            <person name="Sun H."/>
            <person name="Tritt A."/>
            <person name="Yoshinaga Y."/>
            <person name="Zwiers L.-H."/>
            <person name="Turgeon B."/>
            <person name="Goodwin S."/>
            <person name="Spatafora J."/>
            <person name="Crous P."/>
            <person name="Grigoriev I."/>
        </authorList>
    </citation>
    <scope>NUCLEOTIDE SEQUENCE</scope>
    <source>
        <strain evidence="2">CBS 675.92</strain>
    </source>
</reference>
<feature type="transmembrane region" description="Helical" evidence="1">
    <location>
        <begin position="292"/>
        <end position="318"/>
    </location>
</feature>
<evidence type="ECO:0000256" key="1">
    <source>
        <dbReference type="SAM" id="Phobius"/>
    </source>
</evidence>
<keyword evidence="1" id="KW-0812">Transmembrane</keyword>
<dbReference type="EMBL" id="ML977061">
    <property type="protein sequence ID" value="KAF1948345.1"/>
    <property type="molecule type" value="Genomic_DNA"/>
</dbReference>
<accession>A0A6A5T5W0</accession>
<dbReference type="Pfam" id="PF20246">
    <property type="entry name" value="DUF6601"/>
    <property type="match status" value="1"/>
</dbReference>
<keyword evidence="1" id="KW-1133">Transmembrane helix</keyword>
<proteinExistence type="predicted"/>